<dbReference type="Proteomes" id="UP001159363">
    <property type="component" value="Chromosome 2"/>
</dbReference>
<name>A0ABQ9ICM1_9NEOP</name>
<proteinExistence type="predicted"/>
<reference evidence="1 2" key="1">
    <citation type="submission" date="2023-02" db="EMBL/GenBank/DDBJ databases">
        <title>LHISI_Scaffold_Assembly.</title>
        <authorList>
            <person name="Stuart O.P."/>
            <person name="Cleave R."/>
            <person name="Magrath M.J.L."/>
            <person name="Mikheyev A.S."/>
        </authorList>
    </citation>
    <scope>NUCLEOTIDE SEQUENCE [LARGE SCALE GENOMIC DNA]</scope>
    <source>
        <strain evidence="1">Daus_M_001</strain>
        <tissue evidence="1">Leg muscle</tissue>
    </source>
</reference>
<organism evidence="1 2">
    <name type="scientific">Dryococelus australis</name>
    <dbReference type="NCBI Taxonomy" id="614101"/>
    <lineage>
        <taxon>Eukaryota</taxon>
        <taxon>Metazoa</taxon>
        <taxon>Ecdysozoa</taxon>
        <taxon>Arthropoda</taxon>
        <taxon>Hexapoda</taxon>
        <taxon>Insecta</taxon>
        <taxon>Pterygota</taxon>
        <taxon>Neoptera</taxon>
        <taxon>Polyneoptera</taxon>
        <taxon>Phasmatodea</taxon>
        <taxon>Verophasmatodea</taxon>
        <taxon>Anareolatae</taxon>
        <taxon>Phasmatidae</taxon>
        <taxon>Eurycanthinae</taxon>
        <taxon>Dryococelus</taxon>
    </lineage>
</organism>
<evidence type="ECO:0000313" key="1">
    <source>
        <dbReference type="EMBL" id="KAJ8894424.1"/>
    </source>
</evidence>
<gene>
    <name evidence="1" type="ORF">PR048_007077</name>
</gene>
<dbReference type="EMBL" id="JARBHB010000002">
    <property type="protein sequence ID" value="KAJ8894424.1"/>
    <property type="molecule type" value="Genomic_DNA"/>
</dbReference>
<accession>A0ABQ9ICM1</accession>
<protein>
    <submittedName>
        <fullName evidence="1">Uncharacterized protein</fullName>
    </submittedName>
</protein>
<evidence type="ECO:0000313" key="2">
    <source>
        <dbReference type="Proteomes" id="UP001159363"/>
    </source>
</evidence>
<keyword evidence="2" id="KW-1185">Reference proteome</keyword>
<sequence>MHPDKRKSNRSCQDVRIARCLPIDVREDDLMDEWKLLHLENDEKGSKEQRIDIFWKQASMSEKTLNTVLTVKDALTQYKNNSEYVPITKHEKPFYGKNCTQKL</sequence>
<comment type="caution">
    <text evidence="1">The sequence shown here is derived from an EMBL/GenBank/DDBJ whole genome shotgun (WGS) entry which is preliminary data.</text>
</comment>